<evidence type="ECO:0000313" key="1">
    <source>
        <dbReference type="EMBL" id="MPN55802.1"/>
    </source>
</evidence>
<protein>
    <submittedName>
        <fullName evidence="1">Uncharacterized protein</fullName>
    </submittedName>
</protein>
<name>A0A645IY68_9ZZZZ</name>
<comment type="caution">
    <text evidence="1">The sequence shown here is derived from an EMBL/GenBank/DDBJ whole genome shotgun (WGS) entry which is preliminary data.</text>
</comment>
<organism evidence="1">
    <name type="scientific">bioreactor metagenome</name>
    <dbReference type="NCBI Taxonomy" id="1076179"/>
    <lineage>
        <taxon>unclassified sequences</taxon>
        <taxon>metagenomes</taxon>
        <taxon>ecological metagenomes</taxon>
    </lineage>
</organism>
<reference evidence="1" key="1">
    <citation type="submission" date="2019-08" db="EMBL/GenBank/DDBJ databases">
        <authorList>
            <person name="Kucharzyk K."/>
            <person name="Murdoch R.W."/>
            <person name="Higgins S."/>
            <person name="Loffler F."/>
        </authorList>
    </citation>
    <scope>NUCLEOTIDE SEQUENCE</scope>
</reference>
<gene>
    <name evidence="1" type="ORF">SDC9_203486</name>
</gene>
<accession>A0A645IY68</accession>
<dbReference type="EMBL" id="VSSQ01125433">
    <property type="protein sequence ID" value="MPN55802.1"/>
    <property type="molecule type" value="Genomic_DNA"/>
</dbReference>
<sequence>MGHLPLLGRLQFRQVGAVNGQGKIAKAKWHGLAGTVSTWPVFTEIIEDLGQAQNERKTCLLVSSLERSRAGTLLDAWSSS</sequence>
<proteinExistence type="predicted"/>
<dbReference type="AlphaFoldDB" id="A0A645IY68"/>